<accession>A0A1H3SJ32</accession>
<protein>
    <submittedName>
        <fullName evidence="1">Uncharacterized protein</fullName>
    </submittedName>
</protein>
<reference evidence="1 2" key="1">
    <citation type="submission" date="2016-10" db="EMBL/GenBank/DDBJ databases">
        <authorList>
            <person name="de Groot N.N."/>
        </authorList>
    </citation>
    <scope>NUCLEOTIDE SEQUENCE [LARGE SCALE GENOMIC DNA]</scope>
    <source>
        <strain evidence="1 2">LMG 24775</strain>
    </source>
</reference>
<dbReference type="RefSeq" id="WP_016445824.1">
    <property type="nucleotide sequence ID" value="NZ_CP141274.1"/>
</dbReference>
<dbReference type="GeneID" id="94692562"/>
<sequence>MNVTLNAEQRLYIIPCADGYSCLGFDSARDHADQIAARLNQPHLAFAAGDHGSLDGYAKYLAAVDAWARSPLTRQTYFDPGTDPTAARALERARRNGRKVRLVLGDTDTGQCWLDEHDVVGRIGRSTGTLKVALLIEPGEDGGAAILTECLLRVIDWDSGHDLYRHPAYRMPGLTIQRTPEPTDRPWQVLHDGFVAACFADIGKAGGYLAFMCGESVEPRIFQ</sequence>
<evidence type="ECO:0000313" key="1">
    <source>
        <dbReference type="EMBL" id="SDZ37119.1"/>
    </source>
</evidence>
<name>A0A1H3SJ32_9BURK</name>
<proteinExistence type="predicted"/>
<gene>
    <name evidence="1" type="ORF">SAMN05421547_12038</name>
</gene>
<dbReference type="EMBL" id="FNPE01000020">
    <property type="protein sequence ID" value="SDZ37119.1"/>
    <property type="molecule type" value="Genomic_DNA"/>
</dbReference>
<dbReference type="AlphaFoldDB" id="A0A1H3SJ32"/>
<organism evidence="1 2">
    <name type="scientific">Delftia lacustris</name>
    <dbReference type="NCBI Taxonomy" id="558537"/>
    <lineage>
        <taxon>Bacteria</taxon>
        <taxon>Pseudomonadati</taxon>
        <taxon>Pseudomonadota</taxon>
        <taxon>Betaproteobacteria</taxon>
        <taxon>Burkholderiales</taxon>
        <taxon>Comamonadaceae</taxon>
        <taxon>Delftia</taxon>
    </lineage>
</organism>
<evidence type="ECO:0000313" key="2">
    <source>
        <dbReference type="Proteomes" id="UP000183417"/>
    </source>
</evidence>
<dbReference type="Proteomes" id="UP000183417">
    <property type="component" value="Unassembled WGS sequence"/>
</dbReference>